<dbReference type="PANTHER" id="PTHR46630:SF1">
    <property type="entry name" value="TETRATRICOPEPTIDE REPEAT PROTEIN 29"/>
    <property type="match status" value="1"/>
</dbReference>
<sequence length="368" mass="43616">MTKTKIAYQEVANKINQWYTMIKKREIENAVKIKEEINGMLDDMEENQNLLLYYNLLDSRHKLLFDMFKSSGKILYKIQKSPEMQKTDDMLQYYFLFFSGQYMLSKKKYIEAINYYKLAEDKLVKIEDEIEKAEFYYHLAISYYHIDQHFFLLAYAEKALTVFREYDDYAHRTVSSEMILGANKLDLFRYEAAYKHYEHALHISKTKGISNSEGKAYHNLGILYKRRNMLSEAEDCFRNALLIDEYANTYNGLKAIYNLTHVLYKSGHIEEAREWFKKGVNRAEKEGDKEYLAKFTLVNTLYDEYNESVLADSLDTLEQMGLWNDVAVLTLEVGCYFKKSDDIKNTAKFLEKCIHARDQILKMTEELK</sequence>
<name>A0A2I7ZJU3_9BACI</name>
<dbReference type="Pfam" id="PF18801">
    <property type="entry name" value="RapH_N"/>
    <property type="match status" value="1"/>
</dbReference>
<dbReference type="RefSeq" id="WP_082634610.1">
    <property type="nucleotide sequence ID" value="NZ_JARRTL010000005.1"/>
</dbReference>
<reference evidence="8 9" key="2">
    <citation type="submission" date="2023-03" db="EMBL/GenBank/DDBJ databases">
        <title>Agriculturally important microbes genome sequencing.</title>
        <authorList>
            <person name="Dunlap C."/>
        </authorList>
    </citation>
    <scope>NUCLEOTIDE SEQUENCE [LARGE SCALE GENOMIC DNA]</scope>
    <source>
        <strain evidence="8 9">CBP-3203</strain>
    </source>
</reference>
<keyword evidence="4 6" id="KW-0802">TPR repeat</keyword>
<evidence type="ECO:0000313" key="9">
    <source>
        <dbReference type="Proteomes" id="UP001341297"/>
    </source>
</evidence>
<dbReference type="Proteomes" id="UP001341297">
    <property type="component" value="Unassembled WGS sequence"/>
</dbReference>
<geneLocation type="plasmid" evidence="7">
    <name>unnamed3</name>
</geneLocation>
<dbReference type="SUPFAM" id="SSF48452">
    <property type="entry name" value="TPR-like"/>
    <property type="match status" value="1"/>
</dbReference>
<reference evidence="7" key="1">
    <citation type="submission" date="2017-09" db="EMBL/GenBank/DDBJ databases">
        <title>Sequences of three plasmids isolated from Bacillus glycinfermentans NCCP 15922.</title>
        <authorList>
            <person name="Yu W.-S."/>
            <person name="Do H.-N."/>
            <person name="Cheong H.-M."/>
            <person name="Hwang K.-J."/>
        </authorList>
    </citation>
    <scope>NUCLEOTIDE SEQUENCE</scope>
    <source>
        <strain evidence="7">KBN06P03352</strain>
        <plasmid evidence="7">unnamed3</plasmid>
    </source>
</reference>
<evidence type="ECO:0000313" key="7">
    <source>
        <dbReference type="EMBL" id="AUS92909.1"/>
    </source>
</evidence>
<evidence type="ECO:0000256" key="4">
    <source>
        <dbReference type="ARBA" id="ARBA00022803"/>
    </source>
</evidence>
<gene>
    <name evidence="8" type="ORF">P8828_01495</name>
</gene>
<evidence type="ECO:0000256" key="1">
    <source>
        <dbReference type="ARBA" id="ARBA00004496"/>
    </source>
</evidence>
<dbReference type="EMBL" id="MF996511">
    <property type="protein sequence ID" value="AUS92909.1"/>
    <property type="molecule type" value="Genomic_DNA"/>
</dbReference>
<dbReference type="AlphaFoldDB" id="A0A2I7ZJU3"/>
<keyword evidence="3" id="KW-0677">Repeat</keyword>
<dbReference type="Pfam" id="PF13181">
    <property type="entry name" value="TPR_8"/>
    <property type="match status" value="1"/>
</dbReference>
<dbReference type="PROSITE" id="PS50005">
    <property type="entry name" value="TPR"/>
    <property type="match status" value="1"/>
</dbReference>
<keyword evidence="2" id="KW-0963">Cytoplasm</keyword>
<keyword evidence="7" id="KW-0614">Plasmid</keyword>
<keyword evidence="9" id="KW-1185">Reference proteome</keyword>
<dbReference type="Pfam" id="PF13424">
    <property type="entry name" value="TPR_12"/>
    <property type="match status" value="1"/>
</dbReference>
<dbReference type="InterPro" id="IPR019734">
    <property type="entry name" value="TPR_rpt"/>
</dbReference>
<evidence type="ECO:0000256" key="6">
    <source>
        <dbReference type="PROSITE-ProRule" id="PRU00339"/>
    </source>
</evidence>
<evidence type="ECO:0000256" key="3">
    <source>
        <dbReference type="ARBA" id="ARBA00022737"/>
    </source>
</evidence>
<dbReference type="InterPro" id="IPR011990">
    <property type="entry name" value="TPR-like_helical_dom_sf"/>
</dbReference>
<dbReference type="InterPro" id="IPR051476">
    <property type="entry name" value="Bac_ResReg_Asp_Phosphatase"/>
</dbReference>
<protein>
    <submittedName>
        <fullName evidence="8">Tetratricopeptide repeat protein</fullName>
    </submittedName>
</protein>
<dbReference type="PANTHER" id="PTHR46630">
    <property type="entry name" value="TETRATRICOPEPTIDE REPEAT PROTEIN 29"/>
    <property type="match status" value="1"/>
</dbReference>
<comment type="similarity">
    <text evidence="5">Belongs to the Rap family.</text>
</comment>
<organism evidence="7">
    <name type="scientific">Bacillus glycinifermentans</name>
    <dbReference type="NCBI Taxonomy" id="1664069"/>
    <lineage>
        <taxon>Bacteria</taxon>
        <taxon>Bacillati</taxon>
        <taxon>Bacillota</taxon>
        <taxon>Bacilli</taxon>
        <taxon>Bacillales</taxon>
        <taxon>Bacillaceae</taxon>
        <taxon>Bacillus</taxon>
    </lineage>
</organism>
<comment type="subcellular location">
    <subcellularLocation>
        <location evidence="1">Cytoplasm</location>
    </subcellularLocation>
</comment>
<dbReference type="EMBL" id="JARRTL010000005">
    <property type="protein sequence ID" value="MEC0483534.1"/>
    <property type="molecule type" value="Genomic_DNA"/>
</dbReference>
<dbReference type="Gene3D" id="1.25.40.10">
    <property type="entry name" value="Tetratricopeptide repeat domain"/>
    <property type="match status" value="1"/>
</dbReference>
<evidence type="ECO:0000313" key="8">
    <source>
        <dbReference type="EMBL" id="MEC0483534.1"/>
    </source>
</evidence>
<evidence type="ECO:0000256" key="2">
    <source>
        <dbReference type="ARBA" id="ARBA00022490"/>
    </source>
</evidence>
<evidence type="ECO:0000256" key="5">
    <source>
        <dbReference type="ARBA" id="ARBA00038253"/>
    </source>
</evidence>
<dbReference type="OrthoDB" id="2918588at2"/>
<feature type="repeat" description="TPR" evidence="6">
    <location>
        <begin position="214"/>
        <end position="247"/>
    </location>
</feature>
<accession>A0A2I7ZJU3</accession>
<dbReference type="SMART" id="SM00028">
    <property type="entry name" value="TPR"/>
    <property type="match status" value="4"/>
</dbReference>
<proteinExistence type="inferred from homology"/>
<dbReference type="GO" id="GO:0005737">
    <property type="term" value="C:cytoplasm"/>
    <property type="evidence" value="ECO:0007669"/>
    <property type="project" value="UniProtKB-SubCell"/>
</dbReference>